<accession>C7GHD6</accession>
<comment type="caution">
    <text evidence="1">The sequence shown here is derived from an EMBL/GenBank/DDBJ whole genome shotgun (WGS) entry which is preliminary data.</text>
</comment>
<gene>
    <name evidence="1" type="ORF">ROSINTL182_09357</name>
</gene>
<protein>
    <submittedName>
        <fullName evidence="1">Uncharacterized protein</fullName>
    </submittedName>
</protein>
<sequence length="45" mass="5224">MRETSRFYLTQNRFNAFLPTNCKILSAKKPMIPSVKIPIKIQSVL</sequence>
<reference evidence="1 2" key="1">
    <citation type="submission" date="2009-08" db="EMBL/GenBank/DDBJ databases">
        <authorList>
            <person name="Weinstock G."/>
            <person name="Sodergren E."/>
            <person name="Clifton S."/>
            <person name="Fulton L."/>
            <person name="Fulton B."/>
            <person name="Courtney L."/>
            <person name="Fronick C."/>
            <person name="Harrison M."/>
            <person name="Strong C."/>
            <person name="Farmer C."/>
            <person name="Delahaunty K."/>
            <person name="Markovic C."/>
            <person name="Hall O."/>
            <person name="Minx P."/>
            <person name="Tomlinson C."/>
            <person name="Mitreva M."/>
            <person name="Nelson J."/>
            <person name="Hou S."/>
            <person name="Wollam A."/>
            <person name="Pepin K.H."/>
            <person name="Johnson M."/>
            <person name="Bhonagiri V."/>
            <person name="Nash W.E."/>
            <person name="Warren W."/>
            <person name="Chinwalla A."/>
            <person name="Mardis E.R."/>
            <person name="Wilson R.K."/>
        </authorList>
    </citation>
    <scope>NUCLEOTIDE SEQUENCE [LARGE SCALE GENOMIC DNA]</scope>
    <source>
        <strain evidence="1 2">L1-82</strain>
    </source>
</reference>
<dbReference type="EMBL" id="ABYJ02000287">
    <property type="protein sequence ID" value="EEU98762.1"/>
    <property type="molecule type" value="Genomic_DNA"/>
</dbReference>
<organism evidence="1 2">
    <name type="scientific">Roseburia intestinalis L1-82</name>
    <dbReference type="NCBI Taxonomy" id="536231"/>
    <lineage>
        <taxon>Bacteria</taxon>
        <taxon>Bacillati</taxon>
        <taxon>Bacillota</taxon>
        <taxon>Clostridia</taxon>
        <taxon>Lachnospirales</taxon>
        <taxon>Lachnospiraceae</taxon>
        <taxon>Roseburia</taxon>
    </lineage>
</organism>
<proteinExistence type="predicted"/>
<evidence type="ECO:0000313" key="2">
    <source>
        <dbReference type="Proteomes" id="UP000004828"/>
    </source>
</evidence>
<dbReference type="Proteomes" id="UP000004828">
    <property type="component" value="Unassembled WGS sequence"/>
</dbReference>
<name>C7GHD6_9FIRM</name>
<dbReference type="AlphaFoldDB" id="C7GHD6"/>
<evidence type="ECO:0000313" key="1">
    <source>
        <dbReference type="EMBL" id="EEU98762.1"/>
    </source>
</evidence>
<dbReference type="HOGENOM" id="CLU_3204774_0_0_9"/>